<dbReference type="InterPro" id="IPR009014">
    <property type="entry name" value="Transketo_C/PFOR_II"/>
</dbReference>
<dbReference type="PANTHER" id="PTHR43825:SF5">
    <property type="entry name" value="HYPOTHETICAL TRANSKETOLASE FAMILY PROTEIN"/>
    <property type="match status" value="1"/>
</dbReference>
<proteinExistence type="predicted"/>
<dbReference type="RefSeq" id="WP_150578342.1">
    <property type="nucleotide sequence ID" value="NZ_CABPSN010000011.1"/>
</dbReference>
<dbReference type="Pfam" id="PF02780">
    <property type="entry name" value="Transketolase_C"/>
    <property type="match status" value="1"/>
</dbReference>
<reference evidence="2 3" key="1">
    <citation type="submission" date="2019-08" db="EMBL/GenBank/DDBJ databases">
        <authorList>
            <person name="Peeters C."/>
        </authorList>
    </citation>
    <scope>NUCLEOTIDE SEQUENCE [LARGE SCALE GENOMIC DNA]</scope>
    <source>
        <strain evidence="2 3">LMG 31011</strain>
    </source>
</reference>
<dbReference type="EMBL" id="CABPSN010000011">
    <property type="protein sequence ID" value="VVE56039.1"/>
    <property type="molecule type" value="Genomic_DNA"/>
</dbReference>
<dbReference type="AlphaFoldDB" id="A0A5E4Z4L8"/>
<dbReference type="InterPro" id="IPR033248">
    <property type="entry name" value="Transketolase_C"/>
</dbReference>
<dbReference type="PANTHER" id="PTHR43825">
    <property type="entry name" value="PYRUVATE DEHYDROGENASE E1 COMPONENT"/>
    <property type="match status" value="1"/>
</dbReference>
<dbReference type="InterPro" id="IPR051157">
    <property type="entry name" value="PDH/Transketolase"/>
</dbReference>
<gene>
    <name evidence="2" type="ORF">PAQ31011_05072</name>
</gene>
<dbReference type="Gene3D" id="3.40.50.920">
    <property type="match status" value="1"/>
</dbReference>
<evidence type="ECO:0000313" key="3">
    <source>
        <dbReference type="Proteomes" id="UP000366819"/>
    </source>
</evidence>
<dbReference type="Proteomes" id="UP000366819">
    <property type="component" value="Unassembled WGS sequence"/>
</dbReference>
<dbReference type="SMART" id="SM00861">
    <property type="entry name" value="Transket_pyr"/>
    <property type="match status" value="1"/>
</dbReference>
<keyword evidence="3" id="KW-1185">Reference proteome</keyword>
<dbReference type="OrthoDB" id="8732661at2"/>
<feature type="domain" description="Transketolase-like pyrimidine-binding" evidence="1">
    <location>
        <begin position="1"/>
        <end position="163"/>
    </location>
</feature>
<accession>A0A5E4Z4L8</accession>
<dbReference type="CDD" id="cd07033">
    <property type="entry name" value="TPP_PYR_DXS_TK_like"/>
    <property type="match status" value="1"/>
</dbReference>
<name>A0A5E4Z4L8_9BURK</name>
<protein>
    <submittedName>
        <fullName evidence="2">Transketolase</fullName>
    </submittedName>
</protein>
<dbReference type="InterPro" id="IPR029061">
    <property type="entry name" value="THDP-binding"/>
</dbReference>
<organism evidence="2 3">
    <name type="scientific">Pandoraea aquatica</name>
    <dbReference type="NCBI Taxonomy" id="2508290"/>
    <lineage>
        <taxon>Bacteria</taxon>
        <taxon>Pseudomonadati</taxon>
        <taxon>Pseudomonadota</taxon>
        <taxon>Betaproteobacteria</taxon>
        <taxon>Burkholderiales</taxon>
        <taxon>Burkholderiaceae</taxon>
        <taxon>Pandoraea</taxon>
    </lineage>
</organism>
<sequence length="316" mass="34193">MRAAFSRLLTQAARQDARILLLTGDHGYALFDEFRRAVPDQFINCGVAEQNMVGVAAGLAMAGFRPIVYGLSAFVPIRVLEQIKLDVCYANLPVCFVGDGAGVVYAQLGTSHQSTEDVAALRAVPNIDIQSPSDKFELEYCFSAFLDTSKPIYLRFGKSDCGDIHDAVPMAADVPKGDLIQVRPGAAPFAFVATGSMVSRAVQLADAIGGVPVWSAPYLEPFNRAQLHRISAPFERIFTFEEHSTRGGLGSLVAEVLSESSVTRVTRFGIDNRFSETCGNYAHLMEQHGLGIDSLRMQVAKLYPAVPTQPSSGTNK</sequence>
<dbReference type="InterPro" id="IPR005475">
    <property type="entry name" value="Transketolase-like_Pyr-bd"/>
</dbReference>
<dbReference type="Gene3D" id="3.40.50.970">
    <property type="match status" value="1"/>
</dbReference>
<dbReference type="Pfam" id="PF02779">
    <property type="entry name" value="Transket_pyr"/>
    <property type="match status" value="1"/>
</dbReference>
<evidence type="ECO:0000259" key="1">
    <source>
        <dbReference type="SMART" id="SM00861"/>
    </source>
</evidence>
<evidence type="ECO:0000313" key="2">
    <source>
        <dbReference type="EMBL" id="VVE56039.1"/>
    </source>
</evidence>
<dbReference type="SUPFAM" id="SSF52518">
    <property type="entry name" value="Thiamin diphosphate-binding fold (THDP-binding)"/>
    <property type="match status" value="1"/>
</dbReference>
<dbReference type="SUPFAM" id="SSF52922">
    <property type="entry name" value="TK C-terminal domain-like"/>
    <property type="match status" value="1"/>
</dbReference>